<comment type="caution">
    <text evidence="2">The sequence shown here is derived from an EMBL/GenBank/DDBJ whole genome shotgun (WGS) entry which is preliminary data.</text>
</comment>
<evidence type="ECO:0000256" key="1">
    <source>
        <dbReference type="SAM" id="Phobius"/>
    </source>
</evidence>
<sequence length="369" mass="39641">MTGIQAGQFAFSHRRAWRACAAAVTLALLVILIGIGFANRATLPGDAANVPNAGDIALYKRIVAHVEGGESYYTVAIRELRDNNYPLRPFVVVRPPVLAVALAVISEEMTRRALLAALAGITFLAWAWRLRAIVTSPVLYAFSLMIIATGIAPAIVPQAWPLHEVWAGLLIALSLAVRRPNAWIVAVILGVAAAIIRELATAYLLAMMVMAFRDGCRKEAAAWALGLLIFAATLAVHAHHVNALVTAADPASPSWLRIGGWPFVLQTTQWNLLLEAAPRWVGVIVVPLALAGLTGRRDAFGQRVMLVVFGYVAAFIFVGRDNNSYWGLMIAPLWPLGLVTVWPALARCVADLRACLVPKDAQPGTASNG</sequence>
<keyword evidence="1" id="KW-1133">Transmembrane helix</keyword>
<reference evidence="2 3" key="1">
    <citation type="submission" date="2012-04" db="EMBL/GenBank/DDBJ databases">
        <title>The Genome Sequence of Afipia clevelandensis ATCC 49720.</title>
        <authorList>
            <consortium name="The Broad Institute Genome Sequencing Platform"/>
            <person name="Earl A."/>
            <person name="Ward D."/>
            <person name="Feldgarden M."/>
            <person name="Gevers D."/>
            <person name="Huys G."/>
            <person name="Walker B."/>
            <person name="Young S.K."/>
            <person name="Zeng Q."/>
            <person name="Gargeya S."/>
            <person name="Fitzgerald M."/>
            <person name="Haas B."/>
            <person name="Abouelleil A."/>
            <person name="Alvarado L."/>
            <person name="Arachchi H.M."/>
            <person name="Berlin A."/>
            <person name="Chapman S.B."/>
            <person name="Goldberg J."/>
            <person name="Griggs A."/>
            <person name="Gujja S."/>
            <person name="Hansen M."/>
            <person name="Howarth C."/>
            <person name="Imamovic A."/>
            <person name="Larimer J."/>
            <person name="McCowen C."/>
            <person name="Montmayeur A."/>
            <person name="Murphy C."/>
            <person name="Neiman D."/>
            <person name="Pearson M."/>
            <person name="Priest M."/>
            <person name="Roberts A."/>
            <person name="Saif S."/>
            <person name="Shea T."/>
            <person name="Sisk P."/>
            <person name="Sykes S."/>
            <person name="Wortman J."/>
            <person name="Nusbaum C."/>
            <person name="Birren B."/>
        </authorList>
    </citation>
    <scope>NUCLEOTIDE SEQUENCE [LARGE SCALE GENOMIC DNA]</scope>
    <source>
        <strain evidence="2 3">ATCC 49720</strain>
    </source>
</reference>
<name>K8PBE4_9BRAD</name>
<protein>
    <recommendedName>
        <fullName evidence="4">Glycosyltransferase RgtA/B/C/D-like domain-containing protein</fullName>
    </recommendedName>
</protein>
<dbReference type="OrthoDB" id="8266279at2"/>
<feature type="transmembrane region" description="Helical" evidence="1">
    <location>
        <begin position="276"/>
        <end position="293"/>
    </location>
</feature>
<evidence type="ECO:0000313" key="3">
    <source>
        <dbReference type="Proteomes" id="UP000001095"/>
    </source>
</evidence>
<keyword evidence="1" id="KW-0472">Membrane</keyword>
<proteinExistence type="predicted"/>
<dbReference type="PATRIC" id="fig|883079.3.peg.1903"/>
<keyword evidence="3" id="KW-1185">Reference proteome</keyword>
<feature type="transmembrane region" description="Helical" evidence="1">
    <location>
        <begin position="16"/>
        <end position="38"/>
    </location>
</feature>
<dbReference type="Proteomes" id="UP000001095">
    <property type="component" value="Unassembled WGS sequence"/>
</dbReference>
<feature type="transmembrane region" description="Helical" evidence="1">
    <location>
        <begin position="300"/>
        <end position="319"/>
    </location>
</feature>
<feature type="transmembrane region" description="Helical" evidence="1">
    <location>
        <begin position="134"/>
        <end position="152"/>
    </location>
</feature>
<feature type="transmembrane region" description="Helical" evidence="1">
    <location>
        <begin position="325"/>
        <end position="345"/>
    </location>
</feature>
<accession>K8PBE4</accession>
<dbReference type="RefSeq" id="WP_002712741.1">
    <property type="nucleotide sequence ID" value="NZ_KB375281.1"/>
</dbReference>
<keyword evidence="1" id="KW-0812">Transmembrane</keyword>
<evidence type="ECO:0008006" key="4">
    <source>
        <dbReference type="Google" id="ProtNLM"/>
    </source>
</evidence>
<organism evidence="2 3">
    <name type="scientific">Afipia clevelandensis ATCC 49720</name>
    <dbReference type="NCBI Taxonomy" id="883079"/>
    <lineage>
        <taxon>Bacteria</taxon>
        <taxon>Pseudomonadati</taxon>
        <taxon>Pseudomonadota</taxon>
        <taxon>Alphaproteobacteria</taxon>
        <taxon>Hyphomicrobiales</taxon>
        <taxon>Nitrobacteraceae</taxon>
        <taxon>Afipia</taxon>
    </lineage>
</organism>
<feature type="transmembrane region" description="Helical" evidence="1">
    <location>
        <begin position="112"/>
        <end position="128"/>
    </location>
</feature>
<feature type="transmembrane region" description="Helical" evidence="1">
    <location>
        <begin position="220"/>
        <end position="238"/>
    </location>
</feature>
<gene>
    <name evidence="2" type="ORF">HMPREF9696_01875</name>
</gene>
<dbReference type="HOGENOM" id="CLU_743697_0_0_5"/>
<dbReference type="AlphaFoldDB" id="K8PBE4"/>
<feature type="transmembrane region" description="Helical" evidence="1">
    <location>
        <begin position="183"/>
        <end position="208"/>
    </location>
</feature>
<dbReference type="EMBL" id="AGWY01000008">
    <property type="protein sequence ID" value="EKS35663.1"/>
    <property type="molecule type" value="Genomic_DNA"/>
</dbReference>
<evidence type="ECO:0000313" key="2">
    <source>
        <dbReference type="EMBL" id="EKS35663.1"/>
    </source>
</evidence>